<keyword evidence="2" id="KW-1185">Reference proteome</keyword>
<gene>
    <name evidence="1" type="ORF">EP13_02905</name>
</gene>
<evidence type="ECO:0000313" key="2">
    <source>
        <dbReference type="Proteomes" id="UP000056090"/>
    </source>
</evidence>
<evidence type="ECO:0000313" key="1">
    <source>
        <dbReference type="EMBL" id="AIF97723.1"/>
    </source>
</evidence>
<dbReference type="AlphaFoldDB" id="A0A075NW57"/>
<name>A0A075NW57_9ALTE</name>
<sequence length="166" mass="18649">MTNSPIYRSTTLSLKPKDEYTVDFAHWETLIRGGNTQYEQGGLFSAIGTYHQAILAAKVLVSMAPAKKESLTALLTSYHNLADAYLSSETAPCNTQLSLAYGAITEVEGLIDTIERQLPRHPHVVRCSSIARQQRFVFLKRYPHFAALQCEHPTRSNLQYIKKALH</sequence>
<proteinExistence type="predicted"/>
<evidence type="ECO:0008006" key="3">
    <source>
        <dbReference type="Google" id="ProtNLM"/>
    </source>
</evidence>
<dbReference type="EMBL" id="CP008849">
    <property type="protein sequence ID" value="AIF97723.1"/>
    <property type="molecule type" value="Genomic_DNA"/>
</dbReference>
<reference evidence="1 2" key="1">
    <citation type="submission" date="2014-06" db="EMBL/GenBank/DDBJ databases">
        <title>Genomes of Alteromonas australica, a world apart.</title>
        <authorList>
            <person name="Gonzaga A."/>
            <person name="Lopez-Perez M."/>
            <person name="Rodriguez-Valera F."/>
        </authorList>
    </citation>
    <scope>NUCLEOTIDE SEQUENCE [LARGE SCALE GENOMIC DNA]</scope>
    <source>
        <strain evidence="1 2">H 17</strain>
    </source>
</reference>
<dbReference type="RefSeq" id="WP_044055914.1">
    <property type="nucleotide sequence ID" value="NZ_CBCSKJ010000001.1"/>
</dbReference>
<dbReference type="GeneID" id="78253889"/>
<dbReference type="KEGG" id="aal:EP13_02905"/>
<accession>A0A075NW57</accession>
<organism evidence="1 2">
    <name type="scientific">Alteromonas australica</name>
    <dbReference type="NCBI Taxonomy" id="589873"/>
    <lineage>
        <taxon>Bacteria</taxon>
        <taxon>Pseudomonadati</taxon>
        <taxon>Pseudomonadota</taxon>
        <taxon>Gammaproteobacteria</taxon>
        <taxon>Alteromonadales</taxon>
        <taxon>Alteromonadaceae</taxon>
        <taxon>Alteromonas/Salinimonas group</taxon>
        <taxon>Alteromonas</taxon>
    </lineage>
</organism>
<protein>
    <recommendedName>
        <fullName evidence="3">Tetratricopeptide repeat protein</fullName>
    </recommendedName>
</protein>
<dbReference type="Proteomes" id="UP000056090">
    <property type="component" value="Chromosome"/>
</dbReference>